<protein>
    <submittedName>
        <fullName evidence="1">Expression site-associated gene (ESAG) protein, putative</fullName>
    </submittedName>
</protein>
<dbReference type="EMBL" id="CAEX01004999">
    <property type="protein sequence ID" value="CCD20176.1"/>
    <property type="molecule type" value="Genomic_DNA"/>
</dbReference>
<dbReference type="PANTHER" id="PTHR10504:SF131">
    <property type="entry name" value="BPI2 DOMAIN-CONTAINING PROTEIN"/>
    <property type="match status" value="1"/>
</dbReference>
<dbReference type="InterPro" id="IPR032942">
    <property type="entry name" value="BPI/LBP/Plunc"/>
</dbReference>
<accession>F9WRJ2</accession>
<dbReference type="PANTHER" id="PTHR10504">
    <property type="entry name" value="BACTERICIDAL PERMEABILITY-INCREASING BPI PROTEIN-RELATED"/>
    <property type="match status" value="1"/>
</dbReference>
<dbReference type="GO" id="GO:0008289">
    <property type="term" value="F:lipid binding"/>
    <property type="evidence" value="ECO:0007669"/>
    <property type="project" value="InterPro"/>
</dbReference>
<dbReference type="OMA" id="PNITEGR"/>
<evidence type="ECO:0000313" key="2">
    <source>
        <dbReference type="Proteomes" id="UP000009027"/>
    </source>
</evidence>
<organism evidence="1 2">
    <name type="scientific">Trypanosoma vivax (strain Y486)</name>
    <dbReference type="NCBI Taxonomy" id="1055687"/>
    <lineage>
        <taxon>Eukaryota</taxon>
        <taxon>Discoba</taxon>
        <taxon>Euglenozoa</taxon>
        <taxon>Kinetoplastea</taxon>
        <taxon>Metakinetoplastina</taxon>
        <taxon>Trypanosomatida</taxon>
        <taxon>Trypanosomatidae</taxon>
        <taxon>Trypanosoma</taxon>
        <taxon>Duttonella</taxon>
    </lineage>
</organism>
<sequence>MTLGYSAQTATHVMHKWFPVALLQAWACAPPAGTRASPGWRKAPPHAPGGFALSINESLIAHTIPKALATLNQYNMSFHAPPQSISHLSAEVVVEGIKVMNLSVENMSLKLLSPQRLRFVMHNVSATVPETDYTCKLPCFLAFFGSSVNGKVRGTPRNTNATVFVEVLRRDDGRPTIRVDNVSVELGELSLVHTSDKSSPLGKIVDAVVWAFESVIKHIIERVVPERVKAVVESEVNGFLATLPLVLREPPDIVDGRMSLSMDLLPNVLTGEVGLAPRVDDFARLPLPERDFALAASLTSLNNLLSHVMRQGAVSPVVVVPTIYNTSLIRAIYPDVFSRCSECPFALTLAPQGPLWLESMANNAIVLHAVNLSAGVVTRSPGGHDGVVLSLRLNTTVGVEGLSLGDNNHLNFTLMPVNFTLSVESSTIEPFYADTIEGESKLFLSNALTDYFNRELRGVALPFNTFQPILTVSGGWITAGLDDGTCINILTFLLEMLERGMFRMVP</sequence>
<reference evidence="1 2" key="1">
    <citation type="journal article" date="2012" name="Proc. Natl. Acad. Sci. U.S.A.">
        <title>Antigenic diversity is generated by distinct evolutionary mechanisms in African trypanosome species.</title>
        <authorList>
            <person name="Jackson A.P."/>
            <person name="Berry A."/>
            <person name="Aslett M."/>
            <person name="Allison H.C."/>
            <person name="Burton P."/>
            <person name="Vavrova-Anderson J."/>
            <person name="Brown R."/>
            <person name="Browne H."/>
            <person name="Corton N."/>
            <person name="Hauser H."/>
            <person name="Gamble J."/>
            <person name="Gilderthorp R."/>
            <person name="Marcello L."/>
            <person name="McQuillan J."/>
            <person name="Otto T.D."/>
            <person name="Quail M.A."/>
            <person name="Sanders M.J."/>
            <person name="van Tonder A."/>
            <person name="Ginger M.L."/>
            <person name="Field M.C."/>
            <person name="Barry J.D."/>
            <person name="Hertz-Fowler C."/>
            <person name="Berriman M."/>
        </authorList>
    </citation>
    <scope>NUCLEOTIDE SEQUENCE</scope>
    <source>
        <strain evidence="1 2">Y486</strain>
    </source>
</reference>
<name>F9WRJ2_TRYVY</name>
<dbReference type="SUPFAM" id="SSF55394">
    <property type="entry name" value="Bactericidal permeability-increasing protein, BPI"/>
    <property type="match status" value="2"/>
</dbReference>
<dbReference type="Proteomes" id="UP000009027">
    <property type="component" value="Unassembled WGS sequence"/>
</dbReference>
<dbReference type="AlphaFoldDB" id="F9WRJ2"/>
<proteinExistence type="predicted"/>
<gene>
    <name evidence="1" type="ORF">TvY486_0029480</name>
</gene>
<keyword evidence="2" id="KW-1185">Reference proteome</keyword>
<dbReference type="InterPro" id="IPR017943">
    <property type="entry name" value="Bactericidal_perm-incr_a/b_dom"/>
</dbReference>
<dbReference type="Gene3D" id="3.15.20.10">
    <property type="entry name" value="Bactericidal permeability-increasing protein, domain 2"/>
    <property type="match status" value="1"/>
</dbReference>
<dbReference type="VEuPathDB" id="TriTrypDB:TvY486_0029480"/>
<evidence type="ECO:0000313" key="1">
    <source>
        <dbReference type="EMBL" id="CCD20176.1"/>
    </source>
</evidence>
<dbReference type="Gene3D" id="3.15.10.10">
    <property type="entry name" value="Bactericidal permeability-increasing protein, domain 1"/>
    <property type="match status" value="1"/>
</dbReference>